<evidence type="ECO:0000256" key="2">
    <source>
        <dbReference type="ARBA" id="ARBA00022741"/>
    </source>
</evidence>
<dbReference type="Proteomes" id="UP000248326">
    <property type="component" value="Unassembled WGS sequence"/>
</dbReference>
<keyword evidence="4" id="KW-0067">ATP-binding</keyword>
<feature type="compositionally biased region" description="Polar residues" evidence="5">
    <location>
        <begin position="71"/>
        <end position="84"/>
    </location>
</feature>
<name>A0A318S3H0_9DEIO</name>
<keyword evidence="2" id="KW-0547">Nucleotide-binding</keyword>
<dbReference type="SUPFAM" id="SSF53067">
    <property type="entry name" value="Actin-like ATPase domain"/>
    <property type="match status" value="1"/>
</dbReference>
<evidence type="ECO:0000256" key="1">
    <source>
        <dbReference type="ARBA" id="ARBA00022679"/>
    </source>
</evidence>
<dbReference type="RefSeq" id="WP_425451132.1">
    <property type="nucleotide sequence ID" value="NZ_QJSX01000016.1"/>
</dbReference>
<keyword evidence="1" id="KW-0808">Transferase</keyword>
<organism evidence="6 7">
    <name type="scientific">Deinococcus yavapaiensis KR-236</name>
    <dbReference type="NCBI Taxonomy" id="694435"/>
    <lineage>
        <taxon>Bacteria</taxon>
        <taxon>Thermotogati</taxon>
        <taxon>Deinococcota</taxon>
        <taxon>Deinococci</taxon>
        <taxon>Deinococcales</taxon>
        <taxon>Deinococcaceae</taxon>
        <taxon>Deinococcus</taxon>
    </lineage>
</organism>
<gene>
    <name evidence="6" type="ORF">DES52_11664</name>
</gene>
<dbReference type="AlphaFoldDB" id="A0A318S3H0"/>
<dbReference type="GO" id="GO:0016301">
    <property type="term" value="F:kinase activity"/>
    <property type="evidence" value="ECO:0007669"/>
    <property type="project" value="UniProtKB-KW"/>
</dbReference>
<dbReference type="EMBL" id="QJSX01000016">
    <property type="protein sequence ID" value="PYE50997.1"/>
    <property type="molecule type" value="Genomic_DNA"/>
</dbReference>
<reference evidence="6 7" key="1">
    <citation type="submission" date="2018-06" db="EMBL/GenBank/DDBJ databases">
        <title>Genomic Encyclopedia of Type Strains, Phase IV (KMG-IV): sequencing the most valuable type-strain genomes for metagenomic binning, comparative biology and taxonomic classification.</title>
        <authorList>
            <person name="Goeker M."/>
        </authorList>
    </citation>
    <scope>NUCLEOTIDE SEQUENCE [LARGE SCALE GENOMIC DNA]</scope>
    <source>
        <strain evidence="6 7">DSM 18048</strain>
    </source>
</reference>
<accession>A0A318S3H0</accession>
<evidence type="ECO:0000256" key="5">
    <source>
        <dbReference type="SAM" id="MobiDB-lite"/>
    </source>
</evidence>
<evidence type="ECO:0000256" key="3">
    <source>
        <dbReference type="ARBA" id="ARBA00022777"/>
    </source>
</evidence>
<dbReference type="Gene3D" id="3.30.420.40">
    <property type="match status" value="1"/>
</dbReference>
<keyword evidence="7" id="KW-1185">Reference proteome</keyword>
<evidence type="ECO:0000256" key="4">
    <source>
        <dbReference type="ARBA" id="ARBA00022840"/>
    </source>
</evidence>
<dbReference type="InterPro" id="IPR043129">
    <property type="entry name" value="ATPase_NBD"/>
</dbReference>
<evidence type="ECO:0000313" key="7">
    <source>
        <dbReference type="Proteomes" id="UP000248326"/>
    </source>
</evidence>
<dbReference type="InterPro" id="IPR000890">
    <property type="entry name" value="Aliphatic_acid_kin_short-chain"/>
</dbReference>
<dbReference type="Pfam" id="PF00871">
    <property type="entry name" value="Acetate_kinase"/>
    <property type="match status" value="1"/>
</dbReference>
<dbReference type="GO" id="GO:0005524">
    <property type="term" value="F:ATP binding"/>
    <property type="evidence" value="ECO:0007669"/>
    <property type="project" value="UniProtKB-KW"/>
</dbReference>
<keyword evidence="3" id="KW-0418">Kinase</keyword>
<protein>
    <submittedName>
        <fullName evidence="6">Uncharacterized protein</fullName>
    </submittedName>
</protein>
<sequence length="93" mass="10361">MQRRPEPGRLLDVMVDRPRKTAAPGITARGGLDTLVLMEGIGENDAWMRDELLRSRALLGFPLDRRAASSAPFNSRPSERTPSGTKAYAPWQR</sequence>
<comment type="caution">
    <text evidence="6">The sequence shown here is derived from an EMBL/GenBank/DDBJ whole genome shotgun (WGS) entry which is preliminary data.</text>
</comment>
<evidence type="ECO:0000313" key="6">
    <source>
        <dbReference type="EMBL" id="PYE50997.1"/>
    </source>
</evidence>
<dbReference type="GO" id="GO:0016774">
    <property type="term" value="F:phosphotransferase activity, carboxyl group as acceptor"/>
    <property type="evidence" value="ECO:0007669"/>
    <property type="project" value="InterPro"/>
</dbReference>
<proteinExistence type="predicted"/>
<feature type="region of interest" description="Disordered" evidence="5">
    <location>
        <begin position="68"/>
        <end position="93"/>
    </location>
</feature>